<reference evidence="3" key="1">
    <citation type="journal article" date="2014" name="Stand. Genomic Sci.">
        <title>Genome sequence of the exopolysaccharide-producing Salipiger mucosus type strain (DSM 16094(T)), a moderately halophilic member of the Roseobacter clade.</title>
        <authorList>
            <person name="Riedel T."/>
            <person name="Spring S."/>
            <person name="Fiebig A."/>
            <person name="Petersen J."/>
            <person name="Kyrpides N.C."/>
            <person name="Goker M."/>
            <person name="Klenk H.P."/>
        </authorList>
    </citation>
    <scope>NUCLEOTIDE SEQUENCE [LARGE SCALE GENOMIC DNA]</scope>
    <source>
        <strain evidence="3">DSM 16094</strain>
    </source>
</reference>
<feature type="transmembrane region" description="Helical" evidence="1">
    <location>
        <begin position="20"/>
        <end position="38"/>
    </location>
</feature>
<dbReference type="Proteomes" id="UP000015347">
    <property type="component" value="Unassembled WGS sequence"/>
</dbReference>
<dbReference type="HOGENOM" id="CLU_1474192_0_0_5"/>
<feature type="transmembrane region" description="Helical" evidence="1">
    <location>
        <begin position="127"/>
        <end position="143"/>
    </location>
</feature>
<feature type="transmembrane region" description="Helical" evidence="1">
    <location>
        <begin position="90"/>
        <end position="107"/>
    </location>
</feature>
<feature type="transmembrane region" description="Helical" evidence="1">
    <location>
        <begin position="50"/>
        <end position="70"/>
    </location>
</feature>
<keyword evidence="3" id="KW-1185">Reference proteome</keyword>
<gene>
    <name evidence="2" type="ORF">Salmuc_02024</name>
</gene>
<sequence>MYLLAKLPAWQSVLKTMLKGVFVLALCMTCIQVLFGMISAKPRKFADQTAALFVFLVGILISVPVMIGMLEPFVAVFDDVSVSDVDMLRAATFQVVAVFAGYLIVIFGRRLEGSIAVKGLRISMSRLVIVLSATIFVAFWILVDAERGSVWSVTGQIAKAVQTADTEERDELRSLVEQMVDSK</sequence>
<accession>S9QPP2</accession>
<dbReference type="EMBL" id="APVH01000015">
    <property type="protein sequence ID" value="EPX83416.1"/>
    <property type="molecule type" value="Genomic_DNA"/>
</dbReference>
<organism evidence="2 3">
    <name type="scientific">Salipiger mucosus DSM 16094</name>
    <dbReference type="NCBI Taxonomy" id="1123237"/>
    <lineage>
        <taxon>Bacteria</taxon>
        <taxon>Pseudomonadati</taxon>
        <taxon>Pseudomonadota</taxon>
        <taxon>Alphaproteobacteria</taxon>
        <taxon>Rhodobacterales</taxon>
        <taxon>Roseobacteraceae</taxon>
        <taxon>Salipiger</taxon>
    </lineage>
</organism>
<keyword evidence="1" id="KW-0472">Membrane</keyword>
<evidence type="ECO:0000313" key="3">
    <source>
        <dbReference type="Proteomes" id="UP000015347"/>
    </source>
</evidence>
<evidence type="ECO:0000313" key="2">
    <source>
        <dbReference type="EMBL" id="EPX83416.1"/>
    </source>
</evidence>
<name>S9QPP2_9RHOB</name>
<dbReference type="AlphaFoldDB" id="S9QPP2"/>
<protein>
    <submittedName>
        <fullName evidence="2">Uncharacterized protein</fullName>
    </submittedName>
</protein>
<keyword evidence="1" id="KW-0812">Transmembrane</keyword>
<dbReference type="STRING" id="1123237.Salmuc_02024"/>
<proteinExistence type="predicted"/>
<evidence type="ECO:0000256" key="1">
    <source>
        <dbReference type="SAM" id="Phobius"/>
    </source>
</evidence>
<comment type="caution">
    <text evidence="2">The sequence shown here is derived from an EMBL/GenBank/DDBJ whole genome shotgun (WGS) entry which is preliminary data.</text>
</comment>
<keyword evidence="1" id="KW-1133">Transmembrane helix</keyword>